<evidence type="ECO:0000256" key="1">
    <source>
        <dbReference type="SAM" id="Coils"/>
    </source>
</evidence>
<dbReference type="AlphaFoldDB" id="A0A084EWB0"/>
<feature type="compositionally biased region" description="Basic and acidic residues" evidence="2">
    <location>
        <begin position="162"/>
        <end position="172"/>
    </location>
</feature>
<reference evidence="4 5" key="1">
    <citation type="submission" date="2014-02" db="EMBL/GenBank/DDBJ databases">
        <title>Genome sequence of Ureaplasma diversum strain 246.</title>
        <authorList>
            <person name="Sirand-Pugnet P."/>
            <person name="Breton M."/>
            <person name="Dordet-Frisoni E."/>
            <person name="Baranowski E."/>
            <person name="Barre A."/>
            <person name="Couture C."/>
            <person name="Dupuy V."/>
            <person name="Gaurivaud P."/>
            <person name="Jacob D."/>
            <person name="Lemaitre C."/>
            <person name="Manso-Silvan L."/>
            <person name="Nikolski M."/>
            <person name="Nouvel L.-X."/>
            <person name="Poumarat F."/>
            <person name="Tardy F."/>
            <person name="Thebault P."/>
            <person name="Theil S."/>
            <person name="Citti C."/>
            <person name="Thiaucourt F."/>
            <person name="Blanchard A."/>
        </authorList>
    </citation>
    <scope>NUCLEOTIDE SEQUENCE [LARGE SCALE GENOMIC DNA]</scope>
    <source>
        <strain evidence="4 5">NCTC 246</strain>
    </source>
</reference>
<comment type="caution">
    <text evidence="4">The sequence shown here is derived from an EMBL/GenBank/DDBJ whole genome shotgun (WGS) entry which is preliminary data.</text>
</comment>
<dbReference type="Proteomes" id="UP000028537">
    <property type="component" value="Unassembled WGS sequence"/>
</dbReference>
<sequence length="458" mass="49247">MSKFKNKKALTLAVGAIMAGVSVIGVVAACAPTKAKPAKPTEKKVEQPQTGGNESSNPGSGSTTNPSGQGSNNGGTTNTTPGATQPANPGSQGTKNNPTTPPTNSSTPETTPKDPKTQGNKPSVGSGTESGSKDKTEQTPPTTGQNPKVTESPKENGSGAENKGESTDKEQGGKSGDGSQNGEDNKQQSEEEKLKAQQEAEAKKKAEADKMLLDKKTSAKAEIDELTDIPDDRLNEIKANIDKIDDPSQIDQVTKILDEAKKEDKKYKDFSEKKAAAKQEIENFKNIKEDQKSKLLEDLEKINEISKISEIDNILKEARKQEATVIASELKISPASTNSLERKQDPNGSKYLYFTIKTSTQNYDKIKRKMFGIVIEKDGTSTFNDSSTTFGTGDNAIYHLNPKKEGEFYTFTISTSQAYSDNEPGTYRVIALWLDGDGAKKNILEGTSNTITIPPKSN</sequence>
<evidence type="ECO:0000256" key="3">
    <source>
        <dbReference type="SAM" id="SignalP"/>
    </source>
</evidence>
<gene>
    <name evidence="4" type="ORF">UDIV_6930</name>
</gene>
<evidence type="ECO:0000256" key="2">
    <source>
        <dbReference type="SAM" id="MobiDB-lite"/>
    </source>
</evidence>
<keyword evidence="1" id="KW-0175">Coiled coil</keyword>
<feature type="chain" id="PRO_5001774708" evidence="3">
    <location>
        <begin position="29"/>
        <end position="458"/>
    </location>
</feature>
<feature type="compositionally biased region" description="Basic and acidic residues" evidence="2">
    <location>
        <begin position="183"/>
        <end position="222"/>
    </location>
</feature>
<evidence type="ECO:0000313" key="4">
    <source>
        <dbReference type="EMBL" id="KEZ22252.1"/>
    </source>
</evidence>
<proteinExistence type="predicted"/>
<feature type="region of interest" description="Disordered" evidence="2">
    <location>
        <begin position="32"/>
        <end position="222"/>
    </location>
</feature>
<accession>A0A084EWB0</accession>
<dbReference type="EMBL" id="JFDP01000087">
    <property type="protein sequence ID" value="KEZ22252.1"/>
    <property type="molecule type" value="Genomic_DNA"/>
</dbReference>
<keyword evidence="5" id="KW-1185">Reference proteome</keyword>
<feature type="compositionally biased region" description="Polar residues" evidence="2">
    <location>
        <begin position="138"/>
        <end position="149"/>
    </location>
</feature>
<feature type="signal peptide" evidence="3">
    <location>
        <begin position="1"/>
        <end position="28"/>
    </location>
</feature>
<keyword evidence="3" id="KW-0732">Signal</keyword>
<organism evidence="4 5">
    <name type="scientific">Ureaplasma diversum NCTC 246</name>
    <dbReference type="NCBI Taxonomy" id="1188241"/>
    <lineage>
        <taxon>Bacteria</taxon>
        <taxon>Bacillati</taxon>
        <taxon>Mycoplasmatota</taxon>
        <taxon>Mycoplasmoidales</taxon>
        <taxon>Mycoplasmoidaceae</taxon>
        <taxon>Ureaplasma</taxon>
    </lineage>
</organism>
<feature type="coiled-coil region" evidence="1">
    <location>
        <begin position="260"/>
        <end position="294"/>
    </location>
</feature>
<dbReference type="PROSITE" id="PS51257">
    <property type="entry name" value="PROKAR_LIPOPROTEIN"/>
    <property type="match status" value="1"/>
</dbReference>
<evidence type="ECO:0000313" key="5">
    <source>
        <dbReference type="Proteomes" id="UP000028537"/>
    </source>
</evidence>
<feature type="compositionally biased region" description="Low complexity" evidence="2">
    <location>
        <begin position="50"/>
        <end position="110"/>
    </location>
</feature>
<name>A0A084EWB0_9BACT</name>
<protein>
    <submittedName>
        <fullName evidence="4">Uncharacterized protein</fullName>
    </submittedName>
</protein>
<feature type="compositionally biased region" description="Polar residues" evidence="2">
    <location>
        <begin position="117"/>
        <end position="130"/>
    </location>
</feature>
<dbReference type="RefSeq" id="WP_038103565.1">
    <property type="nucleotide sequence ID" value="NZ_JFDP01000087.1"/>
</dbReference>